<feature type="region of interest" description="Disordered" evidence="19">
    <location>
        <begin position="1208"/>
        <end position="1385"/>
    </location>
</feature>
<evidence type="ECO:0000259" key="21">
    <source>
        <dbReference type="PROSITE" id="PS50215"/>
    </source>
</evidence>
<feature type="disulfide bond" evidence="17">
    <location>
        <begin position="508"/>
        <end position="527"/>
    </location>
</feature>
<dbReference type="PRINTS" id="PR01857">
    <property type="entry name" value="ADAMTSFAMILY"/>
</dbReference>
<evidence type="ECO:0000256" key="11">
    <source>
        <dbReference type="ARBA" id="ARBA00023049"/>
    </source>
</evidence>
<dbReference type="GO" id="GO:0004222">
    <property type="term" value="F:metalloendopeptidase activity"/>
    <property type="evidence" value="ECO:0007669"/>
    <property type="project" value="InterPro"/>
</dbReference>
<comment type="caution">
    <text evidence="23">The sequence shown here is derived from an EMBL/GenBank/DDBJ whole genome shotgun (WGS) entry which is preliminary data.</text>
</comment>
<keyword evidence="23" id="KW-0401">Integrin</keyword>
<dbReference type="CDD" id="cd04273">
    <property type="entry name" value="ZnMc_ADAMTS_like"/>
    <property type="match status" value="1"/>
</dbReference>
<dbReference type="SUPFAM" id="SSF55486">
    <property type="entry name" value="Metalloproteases ('zincins'), catalytic domain"/>
    <property type="match status" value="1"/>
</dbReference>
<dbReference type="Gene3D" id="2.60.120.830">
    <property type="match status" value="1"/>
</dbReference>
<dbReference type="PROSITE" id="PS50900">
    <property type="entry name" value="PLAC"/>
    <property type="match status" value="1"/>
</dbReference>
<comment type="caution">
    <text evidence="18">Lacks conserved residue(s) required for the propagation of feature annotation.</text>
</comment>
<dbReference type="EMBL" id="NEDP02001673">
    <property type="protein sequence ID" value="OWF52704.1"/>
    <property type="molecule type" value="Genomic_DNA"/>
</dbReference>
<dbReference type="GO" id="GO:0031012">
    <property type="term" value="C:extracellular matrix"/>
    <property type="evidence" value="ECO:0007669"/>
    <property type="project" value="TreeGrafter"/>
</dbReference>
<keyword evidence="14" id="KW-0325">Glycoprotein</keyword>
<dbReference type="Pfam" id="PF00090">
    <property type="entry name" value="TSP_1"/>
    <property type="match status" value="1"/>
</dbReference>
<dbReference type="InterPro" id="IPR001590">
    <property type="entry name" value="Peptidase_M12B"/>
</dbReference>
<dbReference type="Pfam" id="PF19030">
    <property type="entry name" value="TSP1_ADAMTS"/>
    <property type="match status" value="6"/>
</dbReference>
<evidence type="ECO:0000256" key="5">
    <source>
        <dbReference type="ARBA" id="ARBA00022685"/>
    </source>
</evidence>
<sequence>MLSPSSQRSFELLVLSLLCLASVTWTRQPYTFRDTKQAEFVQGLEKYDFAIPSRVTPEGTHITHSLHPNIRRRKRSTEQEFSQEETPGHTVHYKVNVENKPIYLKVKPNFKLYLPSLVVERRKSAFGNVTDSVFTGVAPDEKHCHFIGEILGETSSTVALEVCNGLTGLLRTSTGTYFIEPVKGHPELDSGHPHIVYQHSSLPSNIGLHNLHNSPDQNSACNVEGHNGPSEEDKESYDRAAENRRRHTHSRRKRSISIERHIEAMVVVDPAMVDYYKNEDVKTYVLTIMNMVATLFHEASIGNALNLVVVRLVLLEDPQEELRLTHHADKSLRSFCKWQKNINFKDDDHPNHHDVAILLTRINICSRMNEPCSTLGLAQVPGICLPHKSCNINEDTGLPLAYTVAHELGHHFGMTHDSVRNGCEMKDGEEFFYVMAAQLLAVNVPMKWSSCSRTAITKFIDRGWAYCLDDEPAEFHHKEFQYPIIPPGTMYDADHQCRLVYGPDAILCEGVQEEMCSTLWCRYKNKCTTKLEAAAEGTVCGQNKWCFNGDCVEIGERPLAINGNWGEWSSWAECSRSCGAGVSTVERHCENPPPSNGGKYCIGERKRYRICNTDPCPENTPNFITVQCQEFNYIPYRNKLYQWEPVEMDANDAPCQLHCKPKNRFFSVLLSDMVADGTPCSPGKRNMCISGRCRHVSCDWQIDSAAREDRCGVCHGDGSTCETVKDQYNETQGLGYVEATVIPREARNIRIEEVAGANNYLAMRDNKGKYLLNGHWFIQWSGDYEMAGTIVHYEREGNKEKVEAVGPLKEPIHVMLLLQSRNPGVIFEYTVPRENITETRESEFRWKYMDWTHCTSSCGGGSQRSQVVCEELEAGLVEDHYCNSSSKPDDKQRACNLHLCPAKWWAGAWQHCSLSCGKNGVHRRTVICVRNLGLDEQIALEDKNCMDQEKPTEIEPCHHKDPCPGTSNWIIGEWSQCHGNPCEKQHRSVLCEDPEIGCDDSIKPSLEQSCTNITCGVWRTEPWSECTRTCGGGMKSRQVHCIGGSMCNVDEEPSINMLCNNIDCPITTTVTTTTTTTPAPTTTTTTTMRVPTTTSTTMTSAPTTTTMTTTPAPTTTPTTAATTSLPTAAPETPVPATSRARVPTSTPSIARDLPLQVEDEGTLSVLPSDSNRQEGEKSVEPPLQAGDSPSPFQNEAVNTGVDVNIHISRSSHRDGDNGEDVNVKKKEGNRVMEGGIEEDEEDNDISDDDEGYKTQPESLEDQPMKESETKTPSSENKPINNPVTDDRSNPENDGDSGTDRHEIPQPKESTPTQERRPPPPLQGRKTFPRTVETPDKVVENLLDSDVPESAPKSPSRGHRPRSSSGEKRMMPRLPTRGTGRGVGEKMAVRPLPDRPMIKPGHMPKVHSAGYEWKSANWTECSRMCGAGIQTRTIFCVDKASGETVANSRCEIRHKPNAIDRCNVHACSEWESSGDWSSCSATCGLSTKMRLVTCPRGQVCDPDQKPAETMSCDLPACLAWVHGQWSRCSKTCAGGEQVRLVQCVNITSQQRGVGCPTHTKPEERQQCNIDPCPENNHALNRHRCTRDKMSNQICRALRRMNQCSKLYVRVKCCLTCNVRQWRQRHNQRRTAR</sequence>
<evidence type="ECO:0000256" key="3">
    <source>
        <dbReference type="ARBA" id="ARBA00022530"/>
    </source>
</evidence>
<evidence type="ECO:0000256" key="13">
    <source>
        <dbReference type="ARBA" id="ARBA00023157"/>
    </source>
</evidence>
<dbReference type="Pfam" id="PF01562">
    <property type="entry name" value="Pep_M12B_propep"/>
    <property type="match status" value="1"/>
</dbReference>
<feature type="binding site" evidence="16">
    <location>
        <position position="347"/>
    </location>
    <ligand>
        <name>Ca(2+)</name>
        <dbReference type="ChEBI" id="CHEBI:29108"/>
        <label>1</label>
    </ligand>
</feature>
<dbReference type="Gene3D" id="3.40.390.10">
    <property type="entry name" value="Collagenase (Catalytic Domain)"/>
    <property type="match status" value="1"/>
</dbReference>
<evidence type="ECO:0000256" key="7">
    <source>
        <dbReference type="ARBA" id="ARBA00022729"/>
    </source>
</evidence>
<dbReference type="FunFam" id="2.20.100.10:FF:000006">
    <property type="entry name" value="A disintegrin and metalloproteinase with thrombospondin motifs 1"/>
    <property type="match status" value="1"/>
</dbReference>
<feature type="compositionally biased region" description="Basic residues" evidence="19">
    <location>
        <begin position="244"/>
        <end position="254"/>
    </location>
</feature>
<feature type="binding site" evidence="16">
    <location>
        <position position="354"/>
    </location>
    <ligand>
        <name>Ca(2+)</name>
        <dbReference type="ChEBI" id="CHEBI:29108"/>
        <label>1</label>
    </ligand>
</feature>
<proteinExistence type="predicted"/>
<feature type="compositionally biased region" description="Polar residues" evidence="19">
    <location>
        <begin position="1270"/>
        <end position="1283"/>
    </location>
</feature>
<dbReference type="PANTHER" id="PTHR13723:SF200">
    <property type="entry name" value="ADAM METALLOPEPTIDASE WITH THROMBOSPONDIN TYPE 1 MOTIF B, ISOFORM B"/>
    <property type="match status" value="1"/>
</dbReference>
<dbReference type="PROSITE" id="PS50215">
    <property type="entry name" value="ADAM_MEPRO"/>
    <property type="match status" value="1"/>
</dbReference>
<feature type="binding site" evidence="16">
    <location>
        <position position="470"/>
    </location>
    <ligand>
        <name>Ca(2+)</name>
        <dbReference type="ChEBI" id="CHEBI:29108"/>
        <label>2</label>
    </ligand>
</feature>
<keyword evidence="10 16" id="KW-0862">Zinc</keyword>
<dbReference type="InterPro" id="IPR000884">
    <property type="entry name" value="TSP1_rpt"/>
</dbReference>
<feature type="binding site" evidence="16">
    <location>
        <position position="263"/>
    </location>
    <ligand>
        <name>Ca(2+)</name>
        <dbReference type="ChEBI" id="CHEBI:29108"/>
        <label>2</label>
    </ligand>
</feature>
<evidence type="ECO:0000256" key="2">
    <source>
        <dbReference type="ARBA" id="ARBA00022525"/>
    </source>
</evidence>
<dbReference type="PANTHER" id="PTHR13723">
    <property type="entry name" value="ADAMTS A DISINTEGRIN AND METALLOPROTEASE WITH THROMBOSPONDIN MOTIFS PROTEASE"/>
    <property type="match status" value="1"/>
</dbReference>
<evidence type="ECO:0000259" key="22">
    <source>
        <dbReference type="PROSITE" id="PS50900"/>
    </source>
</evidence>
<evidence type="ECO:0000256" key="8">
    <source>
        <dbReference type="ARBA" id="ARBA00022737"/>
    </source>
</evidence>
<dbReference type="InterPro" id="IPR002870">
    <property type="entry name" value="Peptidase_M12B_N"/>
</dbReference>
<dbReference type="InterPro" id="IPR041645">
    <property type="entry name" value="ADAMTS_CR_2"/>
</dbReference>
<feature type="disulfide bond" evidence="17">
    <location>
        <begin position="578"/>
        <end position="616"/>
    </location>
</feature>
<protein>
    <submittedName>
        <fullName evidence="23">A disintegrin and metalloproteinase with thrombospondin motifs 12</fullName>
    </submittedName>
</protein>
<feature type="disulfide bond" evidence="17">
    <location>
        <begin position="540"/>
        <end position="551"/>
    </location>
</feature>
<keyword evidence="16" id="KW-0106">Calcium</keyword>
<dbReference type="PROSITE" id="PS50092">
    <property type="entry name" value="TSP1"/>
    <property type="match status" value="7"/>
</dbReference>
<feature type="binding site" description="in inhibited form" evidence="16">
    <location>
        <position position="221"/>
    </location>
    <ligand>
        <name>Zn(2+)</name>
        <dbReference type="ChEBI" id="CHEBI:29105"/>
        <note>catalytic</note>
    </ligand>
</feature>
<dbReference type="InterPro" id="IPR045371">
    <property type="entry name" value="ADAMTS_CR_3"/>
</dbReference>
<feature type="signal peptide" evidence="20">
    <location>
        <begin position="1"/>
        <end position="26"/>
    </location>
</feature>
<feature type="disulfide bond" evidence="17">
    <location>
        <begin position="574"/>
        <end position="611"/>
    </location>
</feature>
<feature type="binding site" evidence="16">
    <location>
        <position position="347"/>
    </location>
    <ligand>
        <name>Ca(2+)</name>
        <dbReference type="ChEBI" id="CHEBI:29108"/>
        <label>2</label>
    </ligand>
</feature>
<reference evidence="23 24" key="1">
    <citation type="journal article" date="2017" name="Nat. Ecol. Evol.">
        <title>Scallop genome provides insights into evolution of bilaterian karyotype and development.</title>
        <authorList>
            <person name="Wang S."/>
            <person name="Zhang J."/>
            <person name="Jiao W."/>
            <person name="Li J."/>
            <person name="Xun X."/>
            <person name="Sun Y."/>
            <person name="Guo X."/>
            <person name="Huan P."/>
            <person name="Dong B."/>
            <person name="Zhang L."/>
            <person name="Hu X."/>
            <person name="Sun X."/>
            <person name="Wang J."/>
            <person name="Zhao C."/>
            <person name="Wang Y."/>
            <person name="Wang D."/>
            <person name="Huang X."/>
            <person name="Wang R."/>
            <person name="Lv J."/>
            <person name="Li Y."/>
            <person name="Zhang Z."/>
            <person name="Liu B."/>
            <person name="Lu W."/>
            <person name="Hui Y."/>
            <person name="Liang J."/>
            <person name="Zhou Z."/>
            <person name="Hou R."/>
            <person name="Li X."/>
            <person name="Liu Y."/>
            <person name="Li H."/>
            <person name="Ning X."/>
            <person name="Lin Y."/>
            <person name="Zhao L."/>
            <person name="Xing Q."/>
            <person name="Dou J."/>
            <person name="Li Y."/>
            <person name="Mao J."/>
            <person name="Guo H."/>
            <person name="Dou H."/>
            <person name="Li T."/>
            <person name="Mu C."/>
            <person name="Jiang W."/>
            <person name="Fu Q."/>
            <person name="Fu X."/>
            <person name="Miao Y."/>
            <person name="Liu J."/>
            <person name="Yu Q."/>
            <person name="Li R."/>
            <person name="Liao H."/>
            <person name="Li X."/>
            <person name="Kong Y."/>
            <person name="Jiang Z."/>
            <person name="Chourrout D."/>
            <person name="Li R."/>
            <person name="Bao Z."/>
        </authorList>
    </citation>
    <scope>NUCLEOTIDE SEQUENCE [LARGE SCALE GENOMIC DNA]</scope>
    <source>
        <strain evidence="23 24">PY_sf001</strain>
    </source>
</reference>
<evidence type="ECO:0000256" key="17">
    <source>
        <dbReference type="PIRSR" id="PIRSR613273-3"/>
    </source>
</evidence>
<evidence type="ECO:0000256" key="10">
    <source>
        <dbReference type="ARBA" id="ARBA00022833"/>
    </source>
</evidence>
<evidence type="ECO:0000256" key="9">
    <source>
        <dbReference type="ARBA" id="ARBA00022801"/>
    </source>
</evidence>
<feature type="binding site" evidence="16">
    <location>
        <position position="470"/>
    </location>
    <ligand>
        <name>Ca(2+)</name>
        <dbReference type="ChEBI" id="CHEBI:29108"/>
        <label>1</label>
    </ligand>
</feature>
<feature type="compositionally biased region" description="Basic and acidic residues" evidence="19">
    <location>
        <begin position="1211"/>
        <end position="1230"/>
    </location>
</feature>
<feature type="compositionally biased region" description="Low complexity" evidence="19">
    <location>
        <begin position="1093"/>
        <end position="1137"/>
    </location>
</feature>
<evidence type="ECO:0000256" key="6">
    <source>
        <dbReference type="ARBA" id="ARBA00022723"/>
    </source>
</evidence>
<evidence type="ECO:0000313" key="23">
    <source>
        <dbReference type="EMBL" id="OWF52704.1"/>
    </source>
</evidence>
<keyword evidence="7 20" id="KW-0732">Signal</keyword>
<dbReference type="InterPro" id="IPR010294">
    <property type="entry name" value="ADAMTS_spacer1"/>
</dbReference>
<feature type="domain" description="PLAC" evidence="22">
    <location>
        <begin position="1579"/>
        <end position="1619"/>
    </location>
</feature>
<evidence type="ECO:0000256" key="15">
    <source>
        <dbReference type="PIRSR" id="PIRSR613273-1"/>
    </source>
</evidence>
<feature type="region of interest" description="Disordered" evidence="19">
    <location>
        <begin position="1093"/>
        <end position="1196"/>
    </location>
</feature>
<feature type="region of interest" description="Disordered" evidence="19">
    <location>
        <begin position="207"/>
        <end position="254"/>
    </location>
</feature>
<dbReference type="Pfam" id="PF19236">
    <property type="entry name" value="ADAMTS_CR_3"/>
    <property type="match status" value="1"/>
</dbReference>
<dbReference type="InterPro" id="IPR006586">
    <property type="entry name" value="ADAM_Cys-rich"/>
</dbReference>
<accession>A0A210QVE5</accession>
<keyword evidence="13 17" id="KW-1015">Disulfide bond</keyword>
<keyword evidence="4" id="KW-0645">Protease</keyword>
<keyword evidence="12" id="KW-0865">Zymogen</keyword>
<dbReference type="Gene3D" id="2.20.100.10">
    <property type="entry name" value="Thrombospondin type-1 (TSP1) repeat"/>
    <property type="match status" value="7"/>
</dbReference>
<feature type="domain" description="Peptidase M12B" evidence="21">
    <location>
        <begin position="260"/>
        <end position="472"/>
    </location>
</feature>
<evidence type="ECO:0000256" key="1">
    <source>
        <dbReference type="ARBA" id="ARBA00004498"/>
    </source>
</evidence>
<dbReference type="GO" id="GO:0030198">
    <property type="term" value="P:extracellular matrix organization"/>
    <property type="evidence" value="ECO:0007669"/>
    <property type="project" value="InterPro"/>
</dbReference>
<feature type="chain" id="PRO_5013030071" evidence="20">
    <location>
        <begin position="27"/>
        <end position="1631"/>
    </location>
</feature>
<dbReference type="InterPro" id="IPR050439">
    <property type="entry name" value="ADAMTS_ADAMTS-like"/>
</dbReference>
<dbReference type="Gene3D" id="3.40.1620.60">
    <property type="match status" value="1"/>
</dbReference>
<evidence type="ECO:0000313" key="24">
    <source>
        <dbReference type="Proteomes" id="UP000242188"/>
    </source>
</evidence>
<keyword evidence="9" id="KW-0378">Hydrolase</keyword>
<dbReference type="Pfam" id="PF05986">
    <property type="entry name" value="ADAMTS_spacer1"/>
    <property type="match status" value="1"/>
</dbReference>
<keyword evidence="3" id="KW-0272">Extracellular matrix</keyword>
<keyword evidence="6 16" id="KW-0479">Metal-binding</keyword>
<dbReference type="FunFam" id="2.60.120.830:FF:000001">
    <property type="entry name" value="A disintegrin and metalloproteinase with thrombospondin motifs 1"/>
    <property type="match status" value="1"/>
</dbReference>
<dbReference type="Pfam" id="PF01421">
    <property type="entry name" value="Reprolysin"/>
    <property type="match status" value="1"/>
</dbReference>
<dbReference type="GO" id="GO:0007229">
    <property type="term" value="P:integrin-mediated signaling pathway"/>
    <property type="evidence" value="ECO:0007669"/>
    <property type="project" value="UniProtKB-KW"/>
</dbReference>
<name>A0A210QVE5_MIZYE</name>
<evidence type="ECO:0000256" key="20">
    <source>
        <dbReference type="SAM" id="SignalP"/>
    </source>
</evidence>
<dbReference type="GO" id="GO:0006508">
    <property type="term" value="P:proteolysis"/>
    <property type="evidence" value="ECO:0007669"/>
    <property type="project" value="UniProtKB-KW"/>
</dbReference>
<feature type="compositionally biased region" description="Acidic residues" evidence="19">
    <location>
        <begin position="1235"/>
        <end position="1250"/>
    </location>
</feature>
<dbReference type="InterPro" id="IPR010909">
    <property type="entry name" value="PLAC"/>
</dbReference>
<feature type="disulfide bond" evidence="17">
    <location>
        <begin position="589"/>
        <end position="601"/>
    </location>
</feature>
<feature type="disulfide bond" evidence="17">
    <location>
        <begin position="516"/>
        <end position="546"/>
    </location>
</feature>
<feature type="disulfide bond" evidence="17">
    <location>
        <begin position="365"/>
        <end position="372"/>
    </location>
</feature>
<keyword evidence="5" id="KW-0165">Cleavage on pair of basic residues</keyword>
<feature type="active site" evidence="15 18">
    <location>
        <position position="407"/>
    </location>
</feature>
<dbReference type="GO" id="GO:0046872">
    <property type="term" value="F:metal ion binding"/>
    <property type="evidence" value="ECO:0007669"/>
    <property type="project" value="UniProtKB-KW"/>
</dbReference>
<feature type="binding site" evidence="16 18">
    <location>
        <position position="416"/>
    </location>
    <ligand>
        <name>Zn(2+)</name>
        <dbReference type="ChEBI" id="CHEBI:29105"/>
        <note>catalytic</note>
    </ligand>
</feature>
<evidence type="ECO:0000256" key="16">
    <source>
        <dbReference type="PIRSR" id="PIRSR613273-2"/>
    </source>
</evidence>
<dbReference type="InterPro" id="IPR024079">
    <property type="entry name" value="MetalloPept_cat_dom_sf"/>
</dbReference>
<evidence type="ECO:0000256" key="18">
    <source>
        <dbReference type="PROSITE-ProRule" id="PRU00276"/>
    </source>
</evidence>
<dbReference type="SUPFAM" id="SSF82895">
    <property type="entry name" value="TSP-1 type 1 repeat"/>
    <property type="match status" value="7"/>
</dbReference>
<dbReference type="Proteomes" id="UP000242188">
    <property type="component" value="Unassembled WGS sequence"/>
</dbReference>
<dbReference type="Pfam" id="PF17771">
    <property type="entry name" value="ADAMTS_CR_2"/>
    <property type="match status" value="1"/>
</dbReference>
<comment type="subcellular location">
    <subcellularLocation>
        <location evidence="1">Secreted</location>
        <location evidence="1">Extracellular space</location>
        <location evidence="1">Extracellular matrix</location>
    </subcellularLocation>
</comment>
<feature type="disulfide bond" evidence="17">
    <location>
        <begin position="423"/>
        <end position="451"/>
    </location>
</feature>
<dbReference type="OrthoDB" id="412680at2759"/>
<feature type="binding site" evidence="16 18">
    <location>
        <position position="406"/>
    </location>
    <ligand>
        <name>Zn(2+)</name>
        <dbReference type="ChEBI" id="CHEBI:29105"/>
        <note>catalytic</note>
    </ligand>
</feature>
<feature type="binding site" evidence="16">
    <location>
        <position position="263"/>
    </location>
    <ligand>
        <name>Ca(2+)</name>
        <dbReference type="ChEBI" id="CHEBI:29108"/>
        <label>1</label>
    </ligand>
</feature>
<feature type="disulfide bond" evidence="17">
    <location>
        <begin position="336"/>
        <end position="390"/>
    </location>
</feature>
<evidence type="ECO:0000256" key="14">
    <source>
        <dbReference type="ARBA" id="ARBA00023180"/>
    </source>
</evidence>
<feature type="compositionally biased region" description="Polar residues" evidence="19">
    <location>
        <begin position="211"/>
        <end position="221"/>
    </location>
</feature>
<organism evidence="23 24">
    <name type="scientific">Mizuhopecten yessoensis</name>
    <name type="common">Japanese scallop</name>
    <name type="synonym">Patinopecten yessoensis</name>
    <dbReference type="NCBI Taxonomy" id="6573"/>
    <lineage>
        <taxon>Eukaryota</taxon>
        <taxon>Metazoa</taxon>
        <taxon>Spiralia</taxon>
        <taxon>Lophotrochozoa</taxon>
        <taxon>Mollusca</taxon>
        <taxon>Bivalvia</taxon>
        <taxon>Autobranchia</taxon>
        <taxon>Pteriomorphia</taxon>
        <taxon>Pectinida</taxon>
        <taxon>Pectinoidea</taxon>
        <taxon>Pectinidae</taxon>
        <taxon>Mizuhopecten</taxon>
    </lineage>
</organism>
<dbReference type="FunFam" id="3.40.390.10:FF:000001">
    <property type="entry name" value="A disintegrin and metalloproteinase with thrombospondin motifs 1"/>
    <property type="match status" value="1"/>
</dbReference>
<dbReference type="SMART" id="SM00608">
    <property type="entry name" value="ACR"/>
    <property type="match status" value="1"/>
</dbReference>
<evidence type="ECO:0000256" key="4">
    <source>
        <dbReference type="ARBA" id="ARBA00022670"/>
    </source>
</evidence>
<feature type="disulfide bond" evidence="17">
    <location>
        <begin position="497"/>
        <end position="521"/>
    </location>
</feature>
<comment type="cofactor">
    <cofactor evidence="16">
        <name>Zn(2+)</name>
        <dbReference type="ChEBI" id="CHEBI:29105"/>
    </cofactor>
    <text evidence="16">Binds 1 zinc ion per subunit.</text>
</comment>
<keyword evidence="11" id="KW-0482">Metalloprotease</keyword>
<gene>
    <name evidence="23" type="ORF">KP79_PYT14742</name>
</gene>
<dbReference type="SMART" id="SM00209">
    <property type="entry name" value="TSP1"/>
    <property type="match status" value="8"/>
</dbReference>
<keyword evidence="24" id="KW-1185">Reference proteome</keyword>
<evidence type="ECO:0000256" key="19">
    <source>
        <dbReference type="SAM" id="MobiDB-lite"/>
    </source>
</evidence>
<dbReference type="InterPro" id="IPR036383">
    <property type="entry name" value="TSP1_rpt_sf"/>
</dbReference>
<feature type="binding site" evidence="16 18">
    <location>
        <position position="410"/>
    </location>
    <ligand>
        <name>Zn(2+)</name>
        <dbReference type="ChEBI" id="CHEBI:29105"/>
        <note>catalytic</note>
    </ligand>
</feature>
<keyword evidence="8" id="KW-0677">Repeat</keyword>
<dbReference type="InterPro" id="IPR013273">
    <property type="entry name" value="ADAMTS/ADAMTS-like"/>
</dbReference>
<feature type="disulfide bond" evidence="17">
    <location>
        <begin position="384"/>
        <end position="467"/>
    </location>
</feature>
<dbReference type="FunFam" id="2.20.100.10:FF:000005">
    <property type="entry name" value="ADAM metallopeptidase with thrombospondin type 1 motif 9"/>
    <property type="match status" value="3"/>
</dbReference>
<feature type="binding site" evidence="16">
    <location>
        <position position="467"/>
    </location>
    <ligand>
        <name>Ca(2+)</name>
        <dbReference type="ChEBI" id="CHEBI:29108"/>
        <label>1</label>
    </ligand>
</feature>
<evidence type="ECO:0000256" key="12">
    <source>
        <dbReference type="ARBA" id="ARBA00023145"/>
    </source>
</evidence>
<keyword evidence="2" id="KW-0964">Secreted</keyword>